<dbReference type="AlphaFoldDB" id="A0A6J2XJU6"/>
<sequence>MITYMLRTNYLLRLQPNCNAFIGSTRIHSKHPIQKYRNVTYRSHPVKIPFDCCTHLPDKFHIPELKPIKLSHLDMDDLNIAQHRLNQYSEELDKMTKQPFVSRHLHWLTIFTIVLIIVLVLFYICCKCRQRRRTPTLSLTDGNDPPPPEPQVHRLQQRFRKILPRRRSSIHPEEPIEEEAFELRCPPIIFKSRRTASTF</sequence>
<dbReference type="KEGG" id="soy:115878901"/>
<accession>A0A6J2XJU6</accession>
<organism evidence="2 3">
    <name type="scientific">Sitophilus oryzae</name>
    <name type="common">Rice weevil</name>
    <name type="synonym">Curculio oryzae</name>
    <dbReference type="NCBI Taxonomy" id="7048"/>
    <lineage>
        <taxon>Eukaryota</taxon>
        <taxon>Metazoa</taxon>
        <taxon>Ecdysozoa</taxon>
        <taxon>Arthropoda</taxon>
        <taxon>Hexapoda</taxon>
        <taxon>Insecta</taxon>
        <taxon>Pterygota</taxon>
        <taxon>Neoptera</taxon>
        <taxon>Endopterygota</taxon>
        <taxon>Coleoptera</taxon>
        <taxon>Polyphaga</taxon>
        <taxon>Cucujiformia</taxon>
        <taxon>Curculionidae</taxon>
        <taxon>Dryophthorinae</taxon>
        <taxon>Sitophilus</taxon>
    </lineage>
</organism>
<feature type="transmembrane region" description="Helical" evidence="1">
    <location>
        <begin position="105"/>
        <end position="124"/>
    </location>
</feature>
<keyword evidence="1" id="KW-0812">Transmembrane</keyword>
<dbReference type="OrthoDB" id="6628329at2759"/>
<dbReference type="Proteomes" id="UP000504635">
    <property type="component" value="Unplaced"/>
</dbReference>
<keyword evidence="1" id="KW-0472">Membrane</keyword>
<reference evidence="3" key="1">
    <citation type="submission" date="2025-08" db="UniProtKB">
        <authorList>
            <consortium name="RefSeq"/>
        </authorList>
    </citation>
    <scope>IDENTIFICATION</scope>
    <source>
        <tissue evidence="3">Gonads</tissue>
    </source>
</reference>
<dbReference type="InParanoid" id="A0A6J2XJU6"/>
<gene>
    <name evidence="3" type="primary">LOC115878901</name>
</gene>
<proteinExistence type="predicted"/>
<dbReference type="RefSeq" id="XP_030751371.1">
    <property type="nucleotide sequence ID" value="XM_030895511.1"/>
</dbReference>
<name>A0A6J2XJU6_SITOR</name>
<evidence type="ECO:0000313" key="2">
    <source>
        <dbReference type="Proteomes" id="UP000504635"/>
    </source>
</evidence>
<protein>
    <submittedName>
        <fullName evidence="3">Uncharacterized protein LOC115878901</fullName>
    </submittedName>
</protein>
<evidence type="ECO:0000256" key="1">
    <source>
        <dbReference type="SAM" id="Phobius"/>
    </source>
</evidence>
<keyword evidence="1" id="KW-1133">Transmembrane helix</keyword>
<keyword evidence="2" id="KW-1185">Reference proteome</keyword>
<evidence type="ECO:0000313" key="3">
    <source>
        <dbReference type="RefSeq" id="XP_030751371.1"/>
    </source>
</evidence>
<dbReference type="GeneID" id="115878901"/>